<evidence type="ECO:0000256" key="4">
    <source>
        <dbReference type="ARBA" id="ARBA00022801"/>
    </source>
</evidence>
<evidence type="ECO:0000259" key="9">
    <source>
        <dbReference type="PROSITE" id="PS51695"/>
    </source>
</evidence>
<dbReference type="Pfam" id="PF00082">
    <property type="entry name" value="Peptidase_S8"/>
    <property type="match status" value="1"/>
</dbReference>
<evidence type="ECO:0000256" key="1">
    <source>
        <dbReference type="ARBA" id="ARBA00001913"/>
    </source>
</evidence>
<accession>A0A0L6CNL2</accession>
<dbReference type="Pfam" id="PF09286">
    <property type="entry name" value="Pro-kuma_activ"/>
    <property type="match status" value="1"/>
</dbReference>
<dbReference type="GO" id="GO:0046872">
    <property type="term" value="F:metal ion binding"/>
    <property type="evidence" value="ECO:0007669"/>
    <property type="project" value="UniProtKB-KW"/>
</dbReference>
<keyword evidence="3" id="KW-0479">Metal-binding</keyword>
<comment type="cofactor">
    <cofactor evidence="1">
        <name>Ca(2+)</name>
        <dbReference type="ChEBI" id="CHEBI:29108"/>
    </cofactor>
</comment>
<dbReference type="AlphaFoldDB" id="A0A0L6CNL2"/>
<evidence type="ECO:0000313" key="11">
    <source>
        <dbReference type="Proteomes" id="UP000037397"/>
    </source>
</evidence>
<keyword evidence="11" id="KW-1185">Reference proteome</keyword>
<dbReference type="PATRIC" id="fig|1631356.3.peg.204"/>
<dbReference type="InterPro" id="IPR000209">
    <property type="entry name" value="Peptidase_S8/S53_dom"/>
</dbReference>
<comment type="caution">
    <text evidence="10">The sequence shown here is derived from an EMBL/GenBank/DDBJ whole genome shotgun (WGS) entry which is preliminary data.</text>
</comment>
<dbReference type="STRING" id="1631356.VV01_01375"/>
<feature type="region of interest" description="Disordered" evidence="8">
    <location>
        <begin position="1"/>
        <end position="31"/>
    </location>
</feature>
<proteinExistence type="predicted"/>
<sequence>MSLSTAQAAPTTRTALSGSKASWATQAHRTGASDQSETVNFRVYLQGRDDAGAQAYATAVSTPGSALYKHFLTPAQYRAKYAPTASQVAALKQWLRSQGLSVGYTPANNRYVEAHGSVATAGKAFGTTFSQYTYRGKSLRSNDSELSVPSDVGGVQAVIGLDDSMALVEHDVVPPAPVFVNAQPCSAYWGEKTVANTATPDGTKLPSTPSAFSPCGYAGTQLQGAYGVKQAIASGNDGKGVTVAVIDAYASPTAAQDLEAYSAKHGLPSTKGLFKEQVAPGTYNRAVNSKQDPQGWAGEETLDLEAVHTTAPGANILYVGAPNNYRDMDATLNHVVDSHSADIITNSYGYGGEALPQGYIKPQVDAQVQAAAEGISIFFSSGDSGDETGGDSSVAPTPDWPASSPWVTAVGGTSLGVTKDDSRQFELGWETGRSTLVNGAWSPATYQYGSGGGTSRLFAQPAYQKGVVPDALSKTYGGAAQRVVPDVSALGDPTTGTAVGQTQTGVDDADGYSYTARWFDDDEPLTIHVRPAYDDVTGVGSPDGQAWLDAVTK</sequence>
<protein>
    <recommendedName>
        <fullName evidence="9">Peptidase S53 domain-containing protein</fullName>
    </recommendedName>
</protein>
<evidence type="ECO:0000313" key="10">
    <source>
        <dbReference type="EMBL" id="KNX39108.1"/>
    </source>
</evidence>
<keyword evidence="5" id="KW-0720">Serine protease</keyword>
<dbReference type="PANTHER" id="PTHR14218">
    <property type="entry name" value="PROTEASE S8 TRIPEPTIDYL PEPTIDASE I CLN2"/>
    <property type="match status" value="1"/>
</dbReference>
<evidence type="ECO:0000256" key="2">
    <source>
        <dbReference type="ARBA" id="ARBA00022670"/>
    </source>
</evidence>
<dbReference type="InterPro" id="IPR030400">
    <property type="entry name" value="Sedolisin_dom"/>
</dbReference>
<gene>
    <name evidence="10" type="ORF">VV01_01375</name>
</gene>
<dbReference type="GO" id="GO:0004252">
    <property type="term" value="F:serine-type endopeptidase activity"/>
    <property type="evidence" value="ECO:0007669"/>
    <property type="project" value="InterPro"/>
</dbReference>
<dbReference type="InterPro" id="IPR050819">
    <property type="entry name" value="Tripeptidyl-peptidase_I"/>
</dbReference>
<dbReference type="EMBL" id="LAIR01000002">
    <property type="protein sequence ID" value="KNX39108.1"/>
    <property type="molecule type" value="Genomic_DNA"/>
</dbReference>
<dbReference type="GO" id="GO:0008240">
    <property type="term" value="F:tripeptidyl-peptidase activity"/>
    <property type="evidence" value="ECO:0007669"/>
    <property type="project" value="TreeGrafter"/>
</dbReference>
<keyword evidence="4" id="KW-0378">Hydrolase</keyword>
<feature type="domain" description="Peptidase S53" evidence="9">
    <location>
        <begin position="216"/>
        <end position="553"/>
    </location>
</feature>
<keyword evidence="2" id="KW-0645">Protease</keyword>
<dbReference type="CDD" id="cd11377">
    <property type="entry name" value="Pro-peptidase_S53"/>
    <property type="match status" value="1"/>
</dbReference>
<dbReference type="PROSITE" id="PS51695">
    <property type="entry name" value="SEDOLISIN"/>
    <property type="match status" value="1"/>
</dbReference>
<keyword evidence="6" id="KW-0106">Calcium</keyword>
<dbReference type="PANTHER" id="PTHR14218:SF15">
    <property type="entry name" value="TRIPEPTIDYL-PEPTIDASE 1"/>
    <property type="match status" value="1"/>
</dbReference>
<evidence type="ECO:0000256" key="7">
    <source>
        <dbReference type="ARBA" id="ARBA00023145"/>
    </source>
</evidence>
<evidence type="ECO:0000256" key="5">
    <source>
        <dbReference type="ARBA" id="ARBA00022825"/>
    </source>
</evidence>
<evidence type="ECO:0000256" key="3">
    <source>
        <dbReference type="ARBA" id="ARBA00022723"/>
    </source>
</evidence>
<dbReference type="InterPro" id="IPR036852">
    <property type="entry name" value="Peptidase_S8/S53_dom_sf"/>
</dbReference>
<name>A0A0L6CNL2_9MICO</name>
<evidence type="ECO:0000256" key="8">
    <source>
        <dbReference type="SAM" id="MobiDB-lite"/>
    </source>
</evidence>
<organism evidence="10 11">
    <name type="scientific">Luteipulveratus halotolerans</name>
    <dbReference type="NCBI Taxonomy" id="1631356"/>
    <lineage>
        <taxon>Bacteria</taxon>
        <taxon>Bacillati</taxon>
        <taxon>Actinomycetota</taxon>
        <taxon>Actinomycetes</taxon>
        <taxon>Micrococcales</taxon>
        <taxon>Dermacoccaceae</taxon>
        <taxon>Luteipulveratus</taxon>
    </lineage>
</organism>
<evidence type="ECO:0000256" key="6">
    <source>
        <dbReference type="ARBA" id="ARBA00022837"/>
    </source>
</evidence>
<dbReference type="SUPFAM" id="SSF52743">
    <property type="entry name" value="Subtilisin-like"/>
    <property type="match status" value="1"/>
</dbReference>
<keyword evidence="7" id="KW-0865">Zymogen</keyword>
<dbReference type="InterPro" id="IPR015366">
    <property type="entry name" value="S53_propep"/>
</dbReference>
<dbReference type="CDD" id="cd04056">
    <property type="entry name" value="Peptidases_S53"/>
    <property type="match status" value="1"/>
</dbReference>
<dbReference type="Gene3D" id="3.40.50.200">
    <property type="entry name" value="Peptidase S8/S53 domain"/>
    <property type="match status" value="1"/>
</dbReference>
<reference evidence="11" key="1">
    <citation type="submission" date="2015-03" db="EMBL/GenBank/DDBJ databases">
        <title>Luteipulveratus halotolerans sp. nov., a novel actinobacterium (Dermacoccaceae) from Sarawak, Malaysia.</title>
        <authorList>
            <person name="Juboi H."/>
            <person name="Basik A."/>
            <person name="Shamsul S.S."/>
            <person name="Arnold P."/>
            <person name="Schmitt E.K."/>
            <person name="Sanglier J.-J."/>
            <person name="Yeo T."/>
        </authorList>
    </citation>
    <scope>NUCLEOTIDE SEQUENCE [LARGE SCALE GENOMIC DNA]</scope>
    <source>
        <strain evidence="11">C296001</strain>
    </source>
</reference>
<dbReference type="Proteomes" id="UP000037397">
    <property type="component" value="Unassembled WGS sequence"/>
</dbReference>
<feature type="region of interest" description="Disordered" evidence="8">
    <location>
        <begin position="379"/>
        <end position="402"/>
    </location>
</feature>
<dbReference type="SUPFAM" id="SSF54897">
    <property type="entry name" value="Protease propeptides/inhibitors"/>
    <property type="match status" value="1"/>
</dbReference>
<dbReference type="GO" id="GO:0006508">
    <property type="term" value="P:proteolysis"/>
    <property type="evidence" value="ECO:0007669"/>
    <property type="project" value="UniProtKB-KW"/>
</dbReference>
<dbReference type="SMART" id="SM00944">
    <property type="entry name" value="Pro-kuma_activ"/>
    <property type="match status" value="1"/>
</dbReference>